<dbReference type="EMBL" id="GGEC01014185">
    <property type="protein sequence ID" value="MBW94668.1"/>
    <property type="molecule type" value="Transcribed_RNA"/>
</dbReference>
<feature type="compositionally biased region" description="Basic residues" evidence="1">
    <location>
        <begin position="41"/>
        <end position="59"/>
    </location>
</feature>
<feature type="region of interest" description="Disordered" evidence="1">
    <location>
        <begin position="35"/>
        <end position="59"/>
    </location>
</feature>
<name>A0A2P2JMI7_RHIMU</name>
<proteinExistence type="predicted"/>
<evidence type="ECO:0000256" key="1">
    <source>
        <dbReference type="SAM" id="MobiDB-lite"/>
    </source>
</evidence>
<sequence length="59" mass="6868">MLLSLLVLYPAKYPLAPPIIVIQRATIVPILLQTQSQDPSRKRKKRLPLKTRLPCHRRQ</sequence>
<protein>
    <submittedName>
        <fullName evidence="2">Uncharacterized protein</fullName>
    </submittedName>
</protein>
<dbReference type="AlphaFoldDB" id="A0A2P2JMI7"/>
<organism evidence="2">
    <name type="scientific">Rhizophora mucronata</name>
    <name type="common">Asiatic mangrove</name>
    <dbReference type="NCBI Taxonomy" id="61149"/>
    <lineage>
        <taxon>Eukaryota</taxon>
        <taxon>Viridiplantae</taxon>
        <taxon>Streptophyta</taxon>
        <taxon>Embryophyta</taxon>
        <taxon>Tracheophyta</taxon>
        <taxon>Spermatophyta</taxon>
        <taxon>Magnoliopsida</taxon>
        <taxon>eudicotyledons</taxon>
        <taxon>Gunneridae</taxon>
        <taxon>Pentapetalae</taxon>
        <taxon>rosids</taxon>
        <taxon>fabids</taxon>
        <taxon>Malpighiales</taxon>
        <taxon>Rhizophoraceae</taxon>
        <taxon>Rhizophora</taxon>
    </lineage>
</organism>
<accession>A0A2P2JMI7</accession>
<evidence type="ECO:0000313" key="2">
    <source>
        <dbReference type="EMBL" id="MBW94668.1"/>
    </source>
</evidence>
<reference evidence="2" key="1">
    <citation type="submission" date="2018-02" db="EMBL/GenBank/DDBJ databases">
        <title>Rhizophora mucronata_Transcriptome.</title>
        <authorList>
            <person name="Meera S.P."/>
            <person name="Sreeshan A."/>
            <person name="Augustine A."/>
        </authorList>
    </citation>
    <scope>NUCLEOTIDE SEQUENCE</scope>
    <source>
        <tissue evidence="2">Leaf</tissue>
    </source>
</reference>